<comment type="caution">
    <text evidence="2">The sequence shown here is derived from an EMBL/GenBank/DDBJ whole genome shotgun (WGS) entry which is preliminary data.</text>
</comment>
<evidence type="ECO:0000313" key="3">
    <source>
        <dbReference type="Proteomes" id="UP000494206"/>
    </source>
</evidence>
<sequence length="638" mass="74515">MTTQLKRIGLIELTNFQNDRSYDVTVSDIYSDSEKTNRIARVIVAEPWGTSCMYSHLKQVNFKVNTLKISVENISDIACVLKLIKCDHLDLYYYGVENLERKLAVIPQCYKSMTIRLWFKKLPVGISSIPQIRNLETLSIFDYEKHKNLHNASSIDEEKLRSVTMDYIREEIPKAAMISLSTNQFVCIPKIFKEFKYKHLGRRCPINDEKSILSLGKIEFGTQYVLIIDDRAQRASGKFSLYVAVVEWCQMLPKAKYYGILTKNELPMWNRLPVELQNQIVENLDVRTRLVDPRNFMYNVERRAKIKIDRLDFEEEIEEASNERLIRIKIWIASELSNKPFNLLDYFDNREQFGKFATRINHPQPNYRYQGTIVKLAIIANTKILADVAVILERLLAKANWNVFHVFLSVVIRANLGDFTGEGPPIFQMNTAYLKSIIERINMRSFSARFIDIPDLMSTLRMVPANLSALYLEMHNHLRSADLTEDVLAMPQVKNAEKVFLMNYARLSVETFFAWKAKTIDIYTDELKERDILKFLMKIANGNYRETGVFLSLESEIELDVRRILTRFEFLELGNDPGEICPMITKTPENEHLKTHLNIYQPRPNRKIAFRFLFTMAFVDFSADRRHQHHYFAISATK</sequence>
<keyword evidence="3" id="KW-1185">Reference proteome</keyword>
<protein>
    <recommendedName>
        <fullName evidence="1">DUF38 domain-containing protein</fullName>
    </recommendedName>
</protein>
<dbReference type="Pfam" id="PF01827">
    <property type="entry name" value="FTH"/>
    <property type="match status" value="1"/>
</dbReference>
<accession>A0A8S1EWR3</accession>
<dbReference type="EMBL" id="CADEPM010000004">
    <property type="protein sequence ID" value="CAB3405159.1"/>
    <property type="molecule type" value="Genomic_DNA"/>
</dbReference>
<dbReference type="AlphaFoldDB" id="A0A8S1EWR3"/>
<name>A0A8S1EWR3_9PELO</name>
<evidence type="ECO:0000313" key="2">
    <source>
        <dbReference type="EMBL" id="CAB3405159.1"/>
    </source>
</evidence>
<feature type="domain" description="DUF38" evidence="1">
    <location>
        <begin position="431"/>
        <end position="536"/>
    </location>
</feature>
<gene>
    <name evidence="2" type="ORF">CBOVIS_LOCUS7391</name>
</gene>
<dbReference type="InterPro" id="IPR002900">
    <property type="entry name" value="DUF38/FTH_CAE_spp"/>
</dbReference>
<organism evidence="2 3">
    <name type="scientific">Caenorhabditis bovis</name>
    <dbReference type="NCBI Taxonomy" id="2654633"/>
    <lineage>
        <taxon>Eukaryota</taxon>
        <taxon>Metazoa</taxon>
        <taxon>Ecdysozoa</taxon>
        <taxon>Nematoda</taxon>
        <taxon>Chromadorea</taxon>
        <taxon>Rhabditida</taxon>
        <taxon>Rhabditina</taxon>
        <taxon>Rhabditomorpha</taxon>
        <taxon>Rhabditoidea</taxon>
        <taxon>Rhabditidae</taxon>
        <taxon>Peloderinae</taxon>
        <taxon>Caenorhabditis</taxon>
    </lineage>
</organism>
<proteinExistence type="predicted"/>
<evidence type="ECO:0000259" key="1">
    <source>
        <dbReference type="Pfam" id="PF01827"/>
    </source>
</evidence>
<reference evidence="2 3" key="1">
    <citation type="submission" date="2020-04" db="EMBL/GenBank/DDBJ databases">
        <authorList>
            <person name="Laetsch R D."/>
            <person name="Stevens L."/>
            <person name="Kumar S."/>
            <person name="Blaxter L. M."/>
        </authorList>
    </citation>
    <scope>NUCLEOTIDE SEQUENCE [LARGE SCALE GENOMIC DNA]</scope>
</reference>
<dbReference type="Proteomes" id="UP000494206">
    <property type="component" value="Unassembled WGS sequence"/>
</dbReference>